<dbReference type="SUPFAM" id="SSF54427">
    <property type="entry name" value="NTF2-like"/>
    <property type="match status" value="1"/>
</dbReference>
<sequence>MADRDDVLARLGRLEDERAVLRTLHRYCHAIDYGVESEWVDCFTSEGVFDTRYAAGQGMESARYSGRGELAAFIAQHPRAPKTKHKHVIAVPLIDLSGDRADASSYFELLLADDADRRIFAFGRYLDRLERCADGIWRFSLRIAEIESAGTDFPGR</sequence>
<evidence type="ECO:0000259" key="1">
    <source>
        <dbReference type="Pfam" id="PF13577"/>
    </source>
</evidence>
<dbReference type="KEGG" id="spph:KFK14_04580"/>
<evidence type="ECO:0000313" key="3">
    <source>
        <dbReference type="Proteomes" id="UP000681425"/>
    </source>
</evidence>
<feature type="domain" description="SnoaL-like" evidence="1">
    <location>
        <begin position="13"/>
        <end position="142"/>
    </location>
</feature>
<dbReference type="Pfam" id="PF13577">
    <property type="entry name" value="SnoaL_4"/>
    <property type="match status" value="1"/>
</dbReference>
<dbReference type="RefSeq" id="WP_212610032.1">
    <property type="nucleotide sequence ID" value="NZ_CP073910.1"/>
</dbReference>
<keyword evidence="3" id="KW-1185">Reference proteome</keyword>
<proteinExistence type="predicted"/>
<dbReference type="Proteomes" id="UP000681425">
    <property type="component" value="Chromosome"/>
</dbReference>
<dbReference type="AlphaFoldDB" id="A0A975K9W5"/>
<name>A0A975K9W5_9SPHN</name>
<dbReference type="EMBL" id="CP073910">
    <property type="protein sequence ID" value="QUT06723.1"/>
    <property type="molecule type" value="Genomic_DNA"/>
</dbReference>
<reference evidence="2" key="1">
    <citation type="submission" date="2021-04" db="EMBL/GenBank/DDBJ databases">
        <title>Isolation of p-tert-butylphenol degrading bacteria Sphingobium phenoxybenzoativorans Tas13 from active sludge.</title>
        <authorList>
            <person name="Li Y."/>
        </authorList>
    </citation>
    <scope>NUCLEOTIDE SEQUENCE</scope>
    <source>
        <strain evidence="2">Tas13</strain>
    </source>
</reference>
<dbReference type="CDD" id="cd00531">
    <property type="entry name" value="NTF2_like"/>
    <property type="match status" value="1"/>
</dbReference>
<dbReference type="Gene3D" id="3.10.450.50">
    <property type="match status" value="1"/>
</dbReference>
<evidence type="ECO:0000313" key="2">
    <source>
        <dbReference type="EMBL" id="QUT06723.1"/>
    </source>
</evidence>
<dbReference type="InterPro" id="IPR032710">
    <property type="entry name" value="NTF2-like_dom_sf"/>
</dbReference>
<protein>
    <submittedName>
        <fullName evidence="2">Nuclear transport factor 2 family protein</fullName>
    </submittedName>
</protein>
<accession>A0A975K9W5</accession>
<dbReference type="InterPro" id="IPR037401">
    <property type="entry name" value="SnoaL-like"/>
</dbReference>
<organism evidence="2 3">
    <name type="scientific">Sphingobium phenoxybenzoativorans</name>
    <dbReference type="NCBI Taxonomy" id="1592790"/>
    <lineage>
        <taxon>Bacteria</taxon>
        <taxon>Pseudomonadati</taxon>
        <taxon>Pseudomonadota</taxon>
        <taxon>Alphaproteobacteria</taxon>
        <taxon>Sphingomonadales</taxon>
        <taxon>Sphingomonadaceae</taxon>
        <taxon>Sphingobium</taxon>
    </lineage>
</organism>
<gene>
    <name evidence="2" type="ORF">KFK14_04580</name>
</gene>